<name>A0A3E1P1A9_9BACT</name>
<accession>A0A3E1P1A9</accession>
<sequence>MKKSLLLTFLPLSIFIILLTCIGLRKELKVFKVAKKGMKVEMKISKLRKVEHFRMGDDYYAAFIGAGVHMEREVSEEFYFTHRINDEVTMKYLPDEDIILYGYESGGDSFVVRGIFIIIAIAILVAARRKDVRNARERNRKRQRAERDQQKK</sequence>
<evidence type="ECO:0000256" key="1">
    <source>
        <dbReference type="SAM" id="Phobius"/>
    </source>
</evidence>
<evidence type="ECO:0000313" key="3">
    <source>
        <dbReference type="Proteomes" id="UP000261174"/>
    </source>
</evidence>
<evidence type="ECO:0008006" key="4">
    <source>
        <dbReference type="Google" id="ProtNLM"/>
    </source>
</evidence>
<evidence type="ECO:0000313" key="2">
    <source>
        <dbReference type="EMBL" id="RFM33956.1"/>
    </source>
</evidence>
<keyword evidence="1" id="KW-1133">Transmembrane helix</keyword>
<protein>
    <recommendedName>
        <fullName evidence="4">DUF3592 domain-containing protein</fullName>
    </recommendedName>
</protein>
<comment type="caution">
    <text evidence="2">The sequence shown here is derived from an EMBL/GenBank/DDBJ whole genome shotgun (WGS) entry which is preliminary data.</text>
</comment>
<keyword evidence="3" id="KW-1185">Reference proteome</keyword>
<feature type="transmembrane region" description="Helical" evidence="1">
    <location>
        <begin position="110"/>
        <end position="127"/>
    </location>
</feature>
<dbReference type="EMBL" id="QTJV01000006">
    <property type="protein sequence ID" value="RFM33956.1"/>
    <property type="molecule type" value="Genomic_DNA"/>
</dbReference>
<dbReference type="Proteomes" id="UP000261174">
    <property type="component" value="Unassembled WGS sequence"/>
</dbReference>
<dbReference type="OrthoDB" id="9874463at2"/>
<gene>
    <name evidence="2" type="ORF">DXN04_18580</name>
</gene>
<dbReference type="RefSeq" id="WP_116854874.1">
    <property type="nucleotide sequence ID" value="NZ_QTJV01000006.1"/>
</dbReference>
<keyword evidence="1" id="KW-0812">Transmembrane</keyword>
<reference evidence="2 3" key="1">
    <citation type="submission" date="2018-08" db="EMBL/GenBank/DDBJ databases">
        <title>Chitinophaga sp. K20C18050901, a novel bacterium isolated from forest soil.</title>
        <authorList>
            <person name="Wang C."/>
        </authorList>
    </citation>
    <scope>NUCLEOTIDE SEQUENCE [LARGE SCALE GENOMIC DNA]</scope>
    <source>
        <strain evidence="2 3">K20C18050901</strain>
    </source>
</reference>
<proteinExistence type="predicted"/>
<organism evidence="2 3">
    <name type="scientific">Chitinophaga silvisoli</name>
    <dbReference type="NCBI Taxonomy" id="2291814"/>
    <lineage>
        <taxon>Bacteria</taxon>
        <taxon>Pseudomonadati</taxon>
        <taxon>Bacteroidota</taxon>
        <taxon>Chitinophagia</taxon>
        <taxon>Chitinophagales</taxon>
        <taxon>Chitinophagaceae</taxon>
        <taxon>Chitinophaga</taxon>
    </lineage>
</organism>
<dbReference type="AlphaFoldDB" id="A0A3E1P1A9"/>
<keyword evidence="1" id="KW-0472">Membrane</keyword>